<feature type="transmembrane region" description="Helical" evidence="1">
    <location>
        <begin position="114"/>
        <end position="131"/>
    </location>
</feature>
<dbReference type="GO" id="GO:0016020">
    <property type="term" value="C:membrane"/>
    <property type="evidence" value="ECO:0007669"/>
    <property type="project" value="TreeGrafter"/>
</dbReference>
<protein>
    <submittedName>
        <fullName evidence="2">Uncharacterized protein</fullName>
    </submittedName>
</protein>
<feature type="transmembrane region" description="Helical" evidence="1">
    <location>
        <begin position="18"/>
        <end position="37"/>
    </location>
</feature>
<keyword evidence="3" id="KW-1185">Reference proteome</keyword>
<dbReference type="Pfam" id="PF07898">
    <property type="entry name" value="DUF1676"/>
    <property type="match status" value="1"/>
</dbReference>
<dbReference type="EMBL" id="KZ288200">
    <property type="protein sequence ID" value="PBC33591.1"/>
    <property type="molecule type" value="Genomic_DNA"/>
</dbReference>
<accession>A0A2A3ERC3</accession>
<keyword evidence="1" id="KW-0472">Membrane</keyword>
<feature type="transmembrane region" description="Helical" evidence="1">
    <location>
        <begin position="137"/>
        <end position="157"/>
    </location>
</feature>
<sequence>MVIRSAVQSASNMPQRTILVVPFTLCAVLAACCCTVLHRSDRDTVSRPIGCSQGENSTECATRRKVEGMEEGRKDRSMTRESRIVVGGDEFKSEDGAVEQVAGRRKKNKGYGQMLLYFLGASKMTMLYVIMNVVAAIAGKALVVAKVALAIATAIALKRILEHNEKISYEIIKYPYHSYENTHSTSFDYDHGGSWDRDFGYQRQKVNRKLTR</sequence>
<organism evidence="2 3">
    <name type="scientific">Apis cerana cerana</name>
    <name type="common">Oriental honeybee</name>
    <dbReference type="NCBI Taxonomy" id="94128"/>
    <lineage>
        <taxon>Eukaryota</taxon>
        <taxon>Metazoa</taxon>
        <taxon>Ecdysozoa</taxon>
        <taxon>Arthropoda</taxon>
        <taxon>Hexapoda</taxon>
        <taxon>Insecta</taxon>
        <taxon>Pterygota</taxon>
        <taxon>Neoptera</taxon>
        <taxon>Endopterygota</taxon>
        <taxon>Hymenoptera</taxon>
        <taxon>Apocrita</taxon>
        <taxon>Aculeata</taxon>
        <taxon>Apoidea</taxon>
        <taxon>Anthophila</taxon>
        <taxon>Apidae</taxon>
        <taxon>Apis</taxon>
    </lineage>
</organism>
<dbReference type="PANTHER" id="PTHR21879">
    <property type="entry name" value="FI03362P-RELATED-RELATED"/>
    <property type="match status" value="1"/>
</dbReference>
<dbReference type="InterPro" id="IPR012464">
    <property type="entry name" value="DUF1676"/>
</dbReference>
<evidence type="ECO:0000256" key="1">
    <source>
        <dbReference type="SAM" id="Phobius"/>
    </source>
</evidence>
<dbReference type="STRING" id="94128.A0A2A3ERC3"/>
<reference evidence="2 3" key="1">
    <citation type="submission" date="2014-07" db="EMBL/GenBank/DDBJ databases">
        <title>Genomic and transcriptomic analysis on Apis cerana provide comprehensive insights into honey bee biology.</title>
        <authorList>
            <person name="Diao Q."/>
            <person name="Sun L."/>
            <person name="Zheng H."/>
            <person name="Zheng H."/>
            <person name="Xu S."/>
            <person name="Wang S."/>
            <person name="Zeng Z."/>
            <person name="Hu F."/>
            <person name="Su S."/>
            <person name="Wu J."/>
        </authorList>
    </citation>
    <scope>NUCLEOTIDE SEQUENCE [LARGE SCALE GENOMIC DNA]</scope>
    <source>
        <tissue evidence="2">Pupae without intestine</tissue>
    </source>
</reference>
<dbReference type="AlphaFoldDB" id="A0A2A3ERC3"/>
<keyword evidence="1" id="KW-1133">Transmembrane helix</keyword>
<dbReference type="PROSITE" id="PS51257">
    <property type="entry name" value="PROKAR_LIPOPROTEIN"/>
    <property type="match status" value="1"/>
</dbReference>
<dbReference type="Proteomes" id="UP000242457">
    <property type="component" value="Unassembled WGS sequence"/>
</dbReference>
<evidence type="ECO:0000313" key="2">
    <source>
        <dbReference type="EMBL" id="PBC33591.1"/>
    </source>
</evidence>
<keyword evidence="1" id="KW-0812">Transmembrane</keyword>
<evidence type="ECO:0000313" key="3">
    <source>
        <dbReference type="Proteomes" id="UP000242457"/>
    </source>
</evidence>
<dbReference type="OrthoDB" id="8189012at2759"/>
<name>A0A2A3ERC3_APICC</name>
<gene>
    <name evidence="2" type="ORF">APICC_04042</name>
</gene>
<proteinExistence type="predicted"/>